<evidence type="ECO:0000313" key="8">
    <source>
        <dbReference type="EMBL" id="KAJ5526334.1"/>
    </source>
</evidence>
<evidence type="ECO:0000256" key="1">
    <source>
        <dbReference type="ARBA" id="ARBA00022723"/>
    </source>
</evidence>
<dbReference type="GO" id="GO:0006351">
    <property type="term" value="P:DNA-templated transcription"/>
    <property type="evidence" value="ECO:0007669"/>
    <property type="project" value="InterPro"/>
</dbReference>
<dbReference type="EMBL" id="JAQIZZ010000008">
    <property type="protein sequence ID" value="KAJ5526334.1"/>
    <property type="molecule type" value="Genomic_DNA"/>
</dbReference>
<dbReference type="InterPro" id="IPR051127">
    <property type="entry name" value="Fungal_SecMet_Regulators"/>
</dbReference>
<dbReference type="PROSITE" id="PS50048">
    <property type="entry name" value="ZN2_CY6_FUNGAL_2"/>
    <property type="match status" value="1"/>
</dbReference>
<protein>
    <recommendedName>
        <fullName evidence="7">Zn(2)-C6 fungal-type domain-containing protein</fullName>
    </recommendedName>
</protein>
<keyword evidence="2" id="KW-0805">Transcription regulation</keyword>
<dbReference type="AlphaFoldDB" id="A0AAD6CQB7"/>
<dbReference type="InterPro" id="IPR007219">
    <property type="entry name" value="XnlR_reg_dom"/>
</dbReference>
<dbReference type="GO" id="GO:0008270">
    <property type="term" value="F:zinc ion binding"/>
    <property type="evidence" value="ECO:0007669"/>
    <property type="project" value="InterPro"/>
</dbReference>
<keyword evidence="3" id="KW-0238">DNA-binding</keyword>
<name>A0AAD6CQB7_9EURO</name>
<gene>
    <name evidence="8" type="ORF">N7494_012984</name>
</gene>
<evidence type="ECO:0000256" key="2">
    <source>
        <dbReference type="ARBA" id="ARBA00023015"/>
    </source>
</evidence>
<dbReference type="GO" id="GO:0000981">
    <property type="term" value="F:DNA-binding transcription factor activity, RNA polymerase II-specific"/>
    <property type="evidence" value="ECO:0007669"/>
    <property type="project" value="InterPro"/>
</dbReference>
<dbReference type="PANTHER" id="PTHR47424:SF6">
    <property type="entry name" value="PROLINE UTILIZATION TRANS-ACTIVATOR"/>
    <property type="match status" value="1"/>
</dbReference>
<accession>A0AAD6CQB7</accession>
<comment type="caution">
    <text evidence="8">The sequence shown here is derived from an EMBL/GenBank/DDBJ whole genome shotgun (WGS) entry which is preliminary data.</text>
</comment>
<dbReference type="SMART" id="SM00906">
    <property type="entry name" value="Fungal_trans"/>
    <property type="match status" value="1"/>
</dbReference>
<feature type="region of interest" description="Disordered" evidence="6">
    <location>
        <begin position="1"/>
        <end position="27"/>
    </location>
</feature>
<evidence type="ECO:0000256" key="3">
    <source>
        <dbReference type="ARBA" id="ARBA00023125"/>
    </source>
</evidence>
<keyword evidence="1" id="KW-0479">Metal-binding</keyword>
<evidence type="ECO:0000259" key="7">
    <source>
        <dbReference type="PROSITE" id="PS50048"/>
    </source>
</evidence>
<keyword evidence="9" id="KW-1185">Reference proteome</keyword>
<dbReference type="Gene3D" id="4.10.240.10">
    <property type="entry name" value="Zn(2)-C6 fungal-type DNA-binding domain"/>
    <property type="match status" value="1"/>
</dbReference>
<feature type="compositionally biased region" description="Gly residues" evidence="6">
    <location>
        <begin position="1"/>
        <end position="11"/>
    </location>
</feature>
<organism evidence="8 9">
    <name type="scientific">Penicillium frequentans</name>
    <dbReference type="NCBI Taxonomy" id="3151616"/>
    <lineage>
        <taxon>Eukaryota</taxon>
        <taxon>Fungi</taxon>
        <taxon>Dikarya</taxon>
        <taxon>Ascomycota</taxon>
        <taxon>Pezizomycotina</taxon>
        <taxon>Eurotiomycetes</taxon>
        <taxon>Eurotiomycetidae</taxon>
        <taxon>Eurotiales</taxon>
        <taxon>Aspergillaceae</taxon>
        <taxon>Penicillium</taxon>
    </lineage>
</organism>
<evidence type="ECO:0000256" key="6">
    <source>
        <dbReference type="SAM" id="MobiDB-lite"/>
    </source>
</evidence>
<dbReference type="Proteomes" id="UP001220324">
    <property type="component" value="Unassembled WGS sequence"/>
</dbReference>
<evidence type="ECO:0000256" key="4">
    <source>
        <dbReference type="ARBA" id="ARBA00023163"/>
    </source>
</evidence>
<feature type="domain" description="Zn(2)-C6 fungal-type" evidence="7">
    <location>
        <begin position="30"/>
        <end position="59"/>
    </location>
</feature>
<dbReference type="InterPro" id="IPR036864">
    <property type="entry name" value="Zn2-C6_fun-type_DNA-bd_sf"/>
</dbReference>
<dbReference type="CDD" id="cd12148">
    <property type="entry name" value="fungal_TF_MHR"/>
    <property type="match status" value="1"/>
</dbReference>
<dbReference type="InterPro" id="IPR001138">
    <property type="entry name" value="Zn2Cys6_DnaBD"/>
</dbReference>
<keyword evidence="5" id="KW-0539">Nucleus</keyword>
<dbReference type="SMART" id="SM00066">
    <property type="entry name" value="GAL4"/>
    <property type="match status" value="1"/>
</dbReference>
<reference evidence="8 9" key="1">
    <citation type="journal article" date="2023" name="IMA Fungus">
        <title>Comparative genomic study of the Penicillium genus elucidates a diverse pangenome and 15 lateral gene transfer events.</title>
        <authorList>
            <person name="Petersen C."/>
            <person name="Sorensen T."/>
            <person name="Nielsen M.R."/>
            <person name="Sondergaard T.E."/>
            <person name="Sorensen J.L."/>
            <person name="Fitzpatrick D.A."/>
            <person name="Frisvad J.C."/>
            <person name="Nielsen K.L."/>
        </authorList>
    </citation>
    <scope>NUCLEOTIDE SEQUENCE [LARGE SCALE GENOMIC DNA]</scope>
    <source>
        <strain evidence="8 9">IBT 35679</strain>
    </source>
</reference>
<dbReference type="CDD" id="cd00067">
    <property type="entry name" value="GAL4"/>
    <property type="match status" value="1"/>
</dbReference>
<dbReference type="PANTHER" id="PTHR47424">
    <property type="entry name" value="REGULATORY PROTEIN GAL4"/>
    <property type="match status" value="1"/>
</dbReference>
<evidence type="ECO:0000256" key="5">
    <source>
        <dbReference type="ARBA" id="ARBA00023242"/>
    </source>
</evidence>
<keyword evidence="4" id="KW-0804">Transcription</keyword>
<dbReference type="Pfam" id="PF04082">
    <property type="entry name" value="Fungal_trans"/>
    <property type="match status" value="1"/>
</dbReference>
<sequence length="676" mass="77008">MSEDFGQGGEPRGAKRKREPTGSRRRTSLACDICRKQKEKCEGGQPCWRCQRLDRQCQFTSQPTPQKLSRSLQEDANSPISQPSDQYQQNLEHIVRHFLGDVSLDEENIARIAAKCTSENQDMETSEEVDESHHVHFVSSNVAFYSGEFSHWNFSEKLRRTMRCRDTSDTSVKEYWRATHLQSSTHTVAEAITHLPPRSIAEFLVDVFFKYTEVNCFYVEKGWMQEKLQLCYNPLTDLTAADIPWVCSVFAVLAIGTQFTHMEEDRSNPDSSLSEEIAFCSEDSVGLGFFHVACKLGHDVILAASFESVQAFLLLAVYALPVSCGGLSYTYFGLAMKMAIQNGMHRKYVGGDCDRRTLELRNRLFWTVYTLERRTAIMHGRPNSIAQSEISTDLPTNCPTFDSPNFSNMMIFIDLVSWTGEVADTLAKFKRCPKRLLPEYSGRLMQLRTKIRQWWSSRSINVQGQDNTPQRPLFRQDCHMELCYLLIYVYMGRPFIFNTRRKEDLPENQNVERAQRSELVNDCVQSALDIIEVLQTLADNFGLCRASYTEFSSCRAALLVILAESLNTGRTAKLQESIEAAIRQWSSSNDESYDQDASTRQSSTSAYATFKDWTQSMKKNNSIGSRVELSSFSPMSHLTSSAESAFNPDTNDLTDFLNEDWTTSDLSLDPEVFLIS</sequence>
<dbReference type="PROSITE" id="PS00463">
    <property type="entry name" value="ZN2_CY6_FUNGAL_1"/>
    <property type="match status" value="1"/>
</dbReference>
<evidence type="ECO:0000313" key="9">
    <source>
        <dbReference type="Proteomes" id="UP001220324"/>
    </source>
</evidence>
<dbReference type="SUPFAM" id="SSF57701">
    <property type="entry name" value="Zn2/Cys6 DNA-binding domain"/>
    <property type="match status" value="1"/>
</dbReference>
<proteinExistence type="predicted"/>
<dbReference type="Pfam" id="PF00172">
    <property type="entry name" value="Zn_clus"/>
    <property type="match status" value="1"/>
</dbReference>
<feature type="region of interest" description="Disordered" evidence="6">
    <location>
        <begin position="61"/>
        <end position="85"/>
    </location>
</feature>
<feature type="compositionally biased region" description="Basic residues" evidence="6">
    <location>
        <begin position="14"/>
        <end position="27"/>
    </location>
</feature>
<dbReference type="GO" id="GO:0003677">
    <property type="term" value="F:DNA binding"/>
    <property type="evidence" value="ECO:0007669"/>
    <property type="project" value="UniProtKB-KW"/>
</dbReference>